<keyword evidence="1" id="KW-1133">Transmembrane helix</keyword>
<keyword evidence="4" id="KW-1185">Reference proteome</keyword>
<reference evidence="3 4" key="1">
    <citation type="submission" date="2014-03" db="EMBL/GenBank/DDBJ databases">
        <title>Genomics of Bifidobacteria.</title>
        <authorList>
            <person name="Ventura M."/>
            <person name="Milani C."/>
            <person name="Lugli G.A."/>
        </authorList>
    </citation>
    <scope>NUCLEOTIDE SEQUENCE [LARGE SCALE GENOMIC DNA]</scope>
    <source>
        <strain evidence="3 4">JCM 13495</strain>
    </source>
</reference>
<dbReference type="Pfam" id="PF13399">
    <property type="entry name" value="LytR_C"/>
    <property type="match status" value="1"/>
</dbReference>
<dbReference type="RefSeq" id="WP_026642713.1">
    <property type="nucleotide sequence ID" value="NZ_JAXEUP010000049.1"/>
</dbReference>
<accession>A0A087ED73</accession>
<dbReference type="Proteomes" id="UP000029080">
    <property type="component" value="Unassembled WGS sequence"/>
</dbReference>
<keyword evidence="1" id="KW-0812">Transmembrane</keyword>
<protein>
    <recommendedName>
        <fullName evidence="2">LytR/CpsA/Psr regulator C-terminal domain-containing protein</fullName>
    </recommendedName>
</protein>
<dbReference type="OrthoDB" id="3267444at2"/>
<proteinExistence type="predicted"/>
<keyword evidence="1" id="KW-0472">Membrane</keyword>
<dbReference type="STRING" id="356829.BITS_1818"/>
<organism evidence="3 4">
    <name type="scientific">Bifidobacterium tsurumiense</name>
    <dbReference type="NCBI Taxonomy" id="356829"/>
    <lineage>
        <taxon>Bacteria</taxon>
        <taxon>Bacillati</taxon>
        <taxon>Actinomycetota</taxon>
        <taxon>Actinomycetes</taxon>
        <taxon>Bifidobacteriales</taxon>
        <taxon>Bifidobacteriaceae</taxon>
        <taxon>Bifidobacterium</taxon>
    </lineage>
</organism>
<evidence type="ECO:0000313" key="4">
    <source>
        <dbReference type="Proteomes" id="UP000029080"/>
    </source>
</evidence>
<evidence type="ECO:0000259" key="2">
    <source>
        <dbReference type="Pfam" id="PF13399"/>
    </source>
</evidence>
<evidence type="ECO:0000313" key="3">
    <source>
        <dbReference type="EMBL" id="KFJ05724.1"/>
    </source>
</evidence>
<feature type="domain" description="LytR/CpsA/Psr regulator C-terminal" evidence="2">
    <location>
        <begin position="82"/>
        <end position="167"/>
    </location>
</feature>
<sequence length="207" mass="22371">MTEQFDERELRKAYVRRRQTIVFSVVATVMAVAVIVSSLFMFHVFGLGEQDSPVVKPNYGIQAPCAPADQDGNPAKYVDNSSVSIRVMNGTAFSGFAKAVGEALANRSFNVTSVGNYSTTSVERTTIYFGKNAIAEAYTLNSNFTDAILQMDDREDKLIDVVLGATFKDLQDKQNVPAAGANITNIEGCVAADQMTNVPKAAEHTAV</sequence>
<evidence type="ECO:0000256" key="1">
    <source>
        <dbReference type="SAM" id="Phobius"/>
    </source>
</evidence>
<dbReference type="AlphaFoldDB" id="A0A087ED73"/>
<dbReference type="Gene3D" id="3.30.70.2390">
    <property type="match status" value="1"/>
</dbReference>
<name>A0A087ED73_9BIFI</name>
<dbReference type="eggNOG" id="COG1316">
    <property type="taxonomic scope" value="Bacteria"/>
</dbReference>
<gene>
    <name evidence="3" type="ORF">BITS_1818</name>
</gene>
<comment type="caution">
    <text evidence="3">The sequence shown here is derived from an EMBL/GenBank/DDBJ whole genome shotgun (WGS) entry which is preliminary data.</text>
</comment>
<dbReference type="EMBL" id="JGZU01000013">
    <property type="protein sequence ID" value="KFJ05724.1"/>
    <property type="molecule type" value="Genomic_DNA"/>
</dbReference>
<dbReference type="InterPro" id="IPR027381">
    <property type="entry name" value="LytR/CpsA/Psr_C"/>
</dbReference>
<feature type="transmembrane region" description="Helical" evidence="1">
    <location>
        <begin position="21"/>
        <end position="45"/>
    </location>
</feature>